<keyword evidence="4" id="KW-0378">Hydrolase</keyword>
<dbReference type="InterPro" id="IPR013520">
    <property type="entry name" value="Ribonucl_H"/>
</dbReference>
<gene>
    <name evidence="10" type="ORF">DLJ54_04600</name>
</gene>
<feature type="region of interest" description="Disordered" evidence="8">
    <location>
        <begin position="1"/>
        <end position="24"/>
    </location>
</feature>
<dbReference type="PANTHER" id="PTHR13058">
    <property type="entry name" value="THREE PRIME REPAIR EXONUCLEASE 1, 2"/>
    <property type="match status" value="1"/>
</dbReference>
<comment type="cofactor">
    <cofactor evidence="1">
        <name>Mg(2+)</name>
        <dbReference type="ChEBI" id="CHEBI:18420"/>
    </cofactor>
</comment>
<dbReference type="CDD" id="cd06127">
    <property type="entry name" value="DEDDh"/>
    <property type="match status" value="1"/>
</dbReference>
<dbReference type="AlphaFoldDB" id="A0A364V6C6"/>
<dbReference type="GO" id="GO:0006308">
    <property type="term" value="P:DNA catabolic process"/>
    <property type="evidence" value="ECO:0007669"/>
    <property type="project" value="TreeGrafter"/>
</dbReference>
<comment type="similarity">
    <text evidence="7">Belongs to the exonuclease superfamily. TREX family.</text>
</comment>
<evidence type="ECO:0000313" key="11">
    <source>
        <dbReference type="Proteomes" id="UP000251577"/>
    </source>
</evidence>
<sequence>MSRVANKVWGMQPTHGEPGPSRFDPGHMLSFDLETTGKDPLHARIVTSALVTIKGRSRDDCELLADPGVEIPEEATKVHGISTEHAREHGQPHDEVLATTIQRIREAWAQGATLIVYNAAYDLTVLRALEPSFTVDGLVVDPYVLDRHYSKRRGKRTLGSVCEHYGVELANAHEATADAVAAARVAWKLARENPQVTEMSADELMLAQATWHYEEQTGLQEWFKRQGRDVDVDTYWPLREG</sequence>
<keyword evidence="11" id="KW-1185">Reference proteome</keyword>
<evidence type="ECO:0000256" key="8">
    <source>
        <dbReference type="SAM" id="MobiDB-lite"/>
    </source>
</evidence>
<evidence type="ECO:0000256" key="6">
    <source>
        <dbReference type="ARBA" id="ARBA00022842"/>
    </source>
</evidence>
<evidence type="ECO:0000256" key="1">
    <source>
        <dbReference type="ARBA" id="ARBA00001946"/>
    </source>
</evidence>
<keyword evidence="2" id="KW-0540">Nuclease</keyword>
<organism evidence="10 11">
    <name type="scientific">Corynebacterium heidelbergense</name>
    <dbReference type="NCBI Taxonomy" id="2055947"/>
    <lineage>
        <taxon>Bacteria</taxon>
        <taxon>Bacillati</taxon>
        <taxon>Actinomycetota</taxon>
        <taxon>Actinomycetes</taxon>
        <taxon>Mycobacteriales</taxon>
        <taxon>Corynebacteriaceae</taxon>
        <taxon>Corynebacterium</taxon>
    </lineage>
</organism>
<evidence type="ECO:0000313" key="10">
    <source>
        <dbReference type="EMBL" id="RAV32168.1"/>
    </source>
</evidence>
<name>A0A364V6C6_9CORY</name>
<evidence type="ECO:0000256" key="3">
    <source>
        <dbReference type="ARBA" id="ARBA00022723"/>
    </source>
</evidence>
<dbReference type="InterPro" id="IPR012337">
    <property type="entry name" value="RNaseH-like_sf"/>
</dbReference>
<accession>A0A364V6C6</accession>
<keyword evidence="5" id="KW-0269">Exonuclease</keyword>
<dbReference type="InterPro" id="IPR036397">
    <property type="entry name" value="RNaseH_sf"/>
</dbReference>
<evidence type="ECO:0000259" key="9">
    <source>
        <dbReference type="SMART" id="SM00479"/>
    </source>
</evidence>
<dbReference type="GO" id="GO:0008296">
    <property type="term" value="F:3'-5'-DNA exonuclease activity"/>
    <property type="evidence" value="ECO:0007669"/>
    <property type="project" value="TreeGrafter"/>
</dbReference>
<evidence type="ECO:0000256" key="5">
    <source>
        <dbReference type="ARBA" id="ARBA00022839"/>
    </source>
</evidence>
<reference evidence="10 11" key="1">
    <citation type="journal article" date="2018" name="Syst. Appl. Microbiol.">
        <title>Corynebacterium heidelbergense sp. nov., isolated from the preen glands of Egyptian geese (Alopochen aegyptiacus).</title>
        <authorList>
            <person name="Braun M.S."/>
            <person name="Wang E."/>
            <person name="Zimmermann S."/>
            <person name="Wink M."/>
        </authorList>
    </citation>
    <scope>NUCLEOTIDE SEQUENCE [LARGE SCALE GENOMIC DNA]</scope>
    <source>
        <strain evidence="10 11">647</strain>
    </source>
</reference>
<keyword evidence="3" id="KW-0479">Metal-binding</keyword>
<keyword evidence="6" id="KW-0460">Magnesium</keyword>
<dbReference type="Gene3D" id="3.30.420.10">
    <property type="entry name" value="Ribonuclease H-like superfamily/Ribonuclease H"/>
    <property type="match status" value="1"/>
</dbReference>
<comment type="caution">
    <text evidence="10">The sequence shown here is derived from an EMBL/GenBank/DDBJ whole genome shotgun (WGS) entry which is preliminary data.</text>
</comment>
<dbReference type="GO" id="GO:0005737">
    <property type="term" value="C:cytoplasm"/>
    <property type="evidence" value="ECO:0007669"/>
    <property type="project" value="TreeGrafter"/>
</dbReference>
<feature type="domain" description="Exonuclease" evidence="9">
    <location>
        <begin position="27"/>
        <end position="195"/>
    </location>
</feature>
<proteinExistence type="inferred from homology"/>
<evidence type="ECO:0000256" key="4">
    <source>
        <dbReference type="ARBA" id="ARBA00022801"/>
    </source>
</evidence>
<dbReference type="EMBL" id="QHCV01000035">
    <property type="protein sequence ID" value="RAV32168.1"/>
    <property type="molecule type" value="Genomic_DNA"/>
</dbReference>
<dbReference type="Proteomes" id="UP000251577">
    <property type="component" value="Unassembled WGS sequence"/>
</dbReference>
<evidence type="ECO:0000256" key="2">
    <source>
        <dbReference type="ARBA" id="ARBA00022722"/>
    </source>
</evidence>
<dbReference type="NCBIfam" id="NF005927">
    <property type="entry name" value="PRK07942.1"/>
    <property type="match status" value="1"/>
</dbReference>
<dbReference type="Pfam" id="PF00929">
    <property type="entry name" value="RNase_T"/>
    <property type="match status" value="1"/>
</dbReference>
<dbReference type="PANTHER" id="PTHR13058:SF19">
    <property type="entry name" value="LD40940P"/>
    <property type="match status" value="1"/>
</dbReference>
<dbReference type="SUPFAM" id="SSF53098">
    <property type="entry name" value="Ribonuclease H-like"/>
    <property type="match status" value="1"/>
</dbReference>
<dbReference type="GO" id="GO:0003676">
    <property type="term" value="F:nucleic acid binding"/>
    <property type="evidence" value="ECO:0007669"/>
    <property type="project" value="InterPro"/>
</dbReference>
<dbReference type="SMART" id="SM00479">
    <property type="entry name" value="EXOIII"/>
    <property type="match status" value="1"/>
</dbReference>
<protein>
    <submittedName>
        <fullName evidence="10">DNA polymerase III subunit epsilon</fullName>
    </submittedName>
</protein>
<dbReference type="GO" id="GO:0046872">
    <property type="term" value="F:metal ion binding"/>
    <property type="evidence" value="ECO:0007669"/>
    <property type="project" value="UniProtKB-KW"/>
</dbReference>
<evidence type="ECO:0000256" key="7">
    <source>
        <dbReference type="ARBA" id="ARBA00025769"/>
    </source>
</evidence>
<dbReference type="InterPro" id="IPR040393">
    <property type="entry name" value="TREX1/2"/>
</dbReference>